<dbReference type="RefSeq" id="WP_074880327.1">
    <property type="nucleotide sequence ID" value="NZ_FOXI01000018.1"/>
</dbReference>
<dbReference type="AlphaFoldDB" id="A0A1I5VK34"/>
<evidence type="ECO:0000313" key="2">
    <source>
        <dbReference type="EMBL" id="SFQ07865.1"/>
    </source>
</evidence>
<protein>
    <submittedName>
        <fullName evidence="2">Uncharacterized protein</fullName>
    </submittedName>
</protein>
<sequence length="81" mass="8879">MTSNFERVAWGLAVLAFIPALTVMSGFLVAAAIAAAILFLFYGGRYGFRLYEQQNVGKKAGRFDVNSTLNGGKDDKDWGRK</sequence>
<keyword evidence="1" id="KW-0472">Membrane</keyword>
<reference evidence="3" key="1">
    <citation type="submission" date="2016-10" db="EMBL/GenBank/DDBJ databases">
        <authorList>
            <person name="Varghese N."/>
            <person name="Submissions S."/>
        </authorList>
    </citation>
    <scope>NUCLEOTIDE SEQUENCE [LARGE SCALE GENOMIC DNA]</scope>
    <source>
        <strain evidence="3">CGMCC 1.10329</strain>
    </source>
</reference>
<evidence type="ECO:0000313" key="3">
    <source>
        <dbReference type="Proteomes" id="UP000183769"/>
    </source>
</evidence>
<keyword evidence="1" id="KW-1133">Transmembrane helix</keyword>
<gene>
    <name evidence="2" type="ORF">SAMN05216277_11846</name>
</gene>
<accession>A0A1I5VK34</accession>
<name>A0A1I5VK34_9EURY</name>
<organism evidence="2 3">
    <name type="scientific">Halolamina pelagica</name>
    <dbReference type="NCBI Taxonomy" id="699431"/>
    <lineage>
        <taxon>Archaea</taxon>
        <taxon>Methanobacteriati</taxon>
        <taxon>Methanobacteriota</taxon>
        <taxon>Stenosarchaea group</taxon>
        <taxon>Halobacteria</taxon>
        <taxon>Halobacteriales</taxon>
        <taxon>Haloferacaceae</taxon>
    </lineage>
</organism>
<dbReference type="Proteomes" id="UP000183769">
    <property type="component" value="Unassembled WGS sequence"/>
</dbReference>
<keyword evidence="3" id="KW-1185">Reference proteome</keyword>
<feature type="transmembrane region" description="Helical" evidence="1">
    <location>
        <begin position="12"/>
        <end position="42"/>
    </location>
</feature>
<evidence type="ECO:0000256" key="1">
    <source>
        <dbReference type="SAM" id="Phobius"/>
    </source>
</evidence>
<proteinExistence type="predicted"/>
<dbReference type="EMBL" id="FOXI01000018">
    <property type="protein sequence ID" value="SFQ07865.1"/>
    <property type="molecule type" value="Genomic_DNA"/>
</dbReference>
<keyword evidence="1" id="KW-0812">Transmembrane</keyword>